<sequence>MTKLRDLPLRKKQGGKLRKNMKATASIAHQLTKRIMGRNSKKNKGRKPAAEQGLKEAASLASSSANVATAPAHPARTAKHKIRKFPSPPTTTTTTSTQVNDNRTVKGLKETQPVLAPHNTVKQDTHPLVGPSTTPTPESLRTRTAIVTESAVTVSSSHEKEIALHQPITTNLSDSYDSSSASSSETEMCVQDDDHIPTYSDNVAEMQKIEQIGTTEQAQRTNILQQINEKPKDLVAEEYTNKLLVAMERNEDPQRTDSRGHTSGMVAIPDVAGPFTTPSPSLHQKLEAEVTEYLIGNASRAQADEANISFGGGAEQMSDSPLPAFHPDKDNEVPEVLGSCIKMETTKQTAGKDRSSAPAVVGRKEDTNLVNAEPDVREQSNCESETILFDALITSSTPPNNLKQKHDKVQELEIVLDSFDKELEEDKAHTPAEKYNEPAKLDKEIESTRDISAHQRQPSGATHNVVQEPLEKYALPKDTNEETRQVNVCCGEEPPQCSIQESASSNVDKQLMERKAQEVIIDTSQVQEREMSELGPLNEMLIQPFQPTDSHPSLESEQGQTPIVQEQHIHSEVEQGYAPKDVKRENSGTVGIDKELQPLTDDKESTTSIHSTTPVSPEDIITDAQQNIQESHAENLSISENVADEAHETKEENSLVSQILEQQEDVDVRLEARSVVAATCEMHTLLSTEQYTHLVEPEVKTATIHPTSDCQETPDQIYIDSTCEEHSISSVDNDVEKVEMAETEVKDLELQGQKNCQDEQPDDLDRGTVFEGHATESVGNEMEKLECIEVQDNSISVDQEGHLEEKPGGQKTTDTSENDMKKPDEGVSQAVGVTLDKNWDSQEEKPDQVYNDSVCTEHQRSLENAGEEIEAGQSEETIVVEEEKAFEEKLSQLDDIRKCAQEKPEVEALELASATPDGSYVCKEETHLVENQQERELEVGDVALHEHEQSPEEEHNQPDRGIACEGHTTNSADREKDNFPVGEPEVKDRSLDIEDYLQGKPDDAHAASVCQEHDSPENVAETVAMGEPPVGGITLPEHQKCKENEPHQQLDRAIEVKSMETDMEESDMGQLDEDECLQEKTDHAHCGLVCLEDRHTESLEKEMNKSDVIIPAAAGGDKDLESPEENFAQQLDRGTICEEHATNFTKNEREKQRESEADLNKQECQEENSDQAHSGSVCEEPKAKVPLENVKKLNSEGEDVTLHQAYQEEKPDQVDRETVCQEHNIISEKEIEKLDVEELGIATVTEEASVRQERQYMSSAEEEMEQTIQEVEIDALKEKTAGSEEITGQVGDGYVGEENDRLSTQKIEEKPEVGEPDIKDVAIQEETESQEDQLERLIASEEHAEPSLDMEKAEVEKPEVAVNKEKCQEEEDHEADVGSVREEHQQTHFLEDALEMPDVGESQVSEHRELQAETPVQVDTDSACQEHSTSSMENEIEKLEIESVTLEEIKESPEEISECVLKEQEVTKELEKTEVAEPEVEGVSLPREKEIREDELDQLTRIKEDAKTCIDSDKEKLEGAKPGVALDKDECKEEKHGQADDGSLYEEHQQTDQDKDDCKEEKHYPADEGSLCEEHQQTDLEQAMEGVKLDKELEPPEQKSDHISSDSEEHPPTSHSTGNENEVGELETAIALEVEKEVPKEYTTKSVEDETEQPKLQVESVILEEKKESPNEMQDQINSDCEGEENGLHSVDNELEKLAVGEAEMEGVALHKETDSQEEEAGMLEVCNLSKEDAKDSIEIAGNPDLKSTVLDKEDLEGEKHCQALDEDHQVAEFQENALENPTVEEPHVGVQGKQAGEEEKDQQADDGSVSEQHQARDLCEGALETPNVENPTVEEPHVAVQDKQAGEEEKDQQADDGSVSEQHQARDLCEGALETPNVENPTVEEPHVAVQDKQAGEEEKDQQADDGSVSEQHQARDLCEDALETPHVENPTVEEPHVGVQDKQAGEEEKDQQADDGSVSEQHQARNLCEDALETPNVENPTVEEPHVAVQYKQAGEEEKDQQADDGSVSEQHQARDLCEDALETPNVENPTVEEPHVGVQDKQPGEEEKDQQADDGSVSEQHQARDLCEDALETPNVGEHQVKGIILDKDQEYQEDIPDQVSSDSVSQEEPTSSMKNEIQKLEVESSNKALTIKKEKGCQEDHTTKSVDNAMDQPSEGKLHSVENEPEEIEVGELEVAGDAQKALESETEMPEAGKPEVNSTTALEEEEIHDQADSDSVCEEHQVTEHAVEKPDVGEPQVESVGLDEDQEPPEGKSDQVDRETVCQEHPTNSVEGKLEVGECQIAIGVQEDKECQEERAMESGMQQPTPEIESTTLEEKKESSEQMLDQVDGSNKCQDNEISSVVHELANAKMGEAEVESVRLHKKQESQEDQLEELDKGAKCEVHTETSVENAIGKPEINDTTLDREGKNDQADSHSACEKHQMTDFPQIAMENPAQAEGANLDKEQELPEEIMDQVCNESACIDATKRENTEVVESEAAIPLHKEEEYQEHLCQLNVCDEQSMSPPDIPKEKPEVKEPKVEIALLEKTEEYQEETSDQVESDCVHDEHETKSMEVSQMEEPELEDVALYQRNESKGEADEVSSSSPNEELITNSVDKDLERLEVDETQVGLAPKKKEDCQPNQADHNSSVCEEQAPTSAARELELAQLEEPEAGVKISDKTECQGIAIHQKNENEESEADKDGAPIITDSGETEVERFEVGRAQVGIALQEMENCQADKANSACEEQAQKSVASELRPVELEEPEVDTIILDIMEQREEEPGQVHSHSICEEQTTNLIKNRLESPEMEEPKVDCVELDKEMLCQEENPADLENCSQNTRSCLEGEAKKINLGEPDGSAADLEKVDCGKEPYQLQTEPVTEEKVETLELRELVKLEGKNECQEEDHTDVRNAPQGQEQTTRTLEIDMVKLQVEDQEVTFEQDNKPSQFDGESACEDLSEQDVESSGLQEKKECQEESIDQVEREPEAGPVMLAEVKGCHEDKSNQMEQCPGKEECQEEDSDRLSTDIVCEDTEKEKLEMGDPDAGDVLLDNEELQEEETDRVCDSSEGDRYTARSVEKTEKLKVENSVFEEEKPSKEERPDFAENEAEKSEEGIPEVEIVKLDNKESQNEKPDQRMGGSVSEEHSADIEEHDIDKLQASQPELEGTVALDERNECLEEIPDAIDHKSAGEIEILGEEPIALEGKEECYSESKHRHAVDNTGVSEAQMVESAENENEKPEIRIPKVEDLLDKMEHQNEEHGTSFTEDVQNETENAEVREPEVKETIPAEARNTSVCKEHATDSKEDDIDKFEVNQPEVGMPDQLISSTSVSTAHVADFVENETEKPEMEVPAVEDNVRDKGECHSDISNPDESSSVCEESMTDSRDEFELSQPKVEKLDEVIVGTTSMSEAHTLDLLKNETEKSEVGMLEVENNKESHSEKPDQDRSSTVCEENAIDLQEHEVDKFEMNQPDIVANSLSVHETCMLEPLENGTEKAEKGAPQGEGIAEEQKECICDKPYQDESSSVDEVHVTEFKEDDVDKLEVNLPAVGKPDQVIPGSISTVEAHTVPEEANVPEQKKCLDPKTDRDEGGSVHEEHSTEKDDVSKPEVNQPGVEEPDEVITLRSVSETDTLDSPGNGTEKPEEETQEVEDDMLEQKECLGEKPDQATEPKEDKMEKPEEKVAEEGMPDVEYNMLPRKEHLGETSDQATDSKEDEMKKLEGAEDIVLEQKECLGEKPDQRDSSSVFQAHETEYKADGKDKLEVEQPPVDASNQITAGGTSVGETQGVDSLMGETKKPEGVLEVDVHLLVPEECLEQTTEQDENTSLSEEYVAESIGDDINKLEMNQLEVKESHQAIVSSTPVSETCKADSQETRPEKNEELPEIEDNVLEEKVGEKPYQDETSSVFEENATDSKEEDMDKLKVGLPQPDQDMLLEEGECLGEKPDQEESSSVCEGHAIDSKEDVGDNLEAKLPESDQVITSGASVCEHTPQNARDEPKVGVPAVKGDGLASVQDFSTNENVQAVESDLLSITQDGEQTSIHDFSTDEDVQAAELSDLPTEDKQEKEFEQEPGHSQNANTQLHDPSSPRAMTKSNTEENDFTQNAEISDAPKPPEGTEEILEDQEVHQMEESDLSQGTQKHESEKVDTAMPLTSISATQEEDNLNLTTGDREAEAKEIQTLMDKQTSQCQGISLPTLALAVPQAPQEAIPADGGVETPTMQSSSADIKDTLVGIKELKDETHEQQSPQPVLDQQESPTEKEKAYSVQEVAATQYQLDNAELSSEREVDTTTLETDQINSKETQLEQREARKEVAALVLDEEQPNFKVESQESCTECDMNTLNVLCKELAPTETDYNPKEMKMIPETSGDSNQMDCEARNITEVSKSQTTAEIDASMNEQINAVGMPNENIELKPQSSNEQNSTEPVNLHQQEIHTQEAPILSLTHQMKLAGINDVKGALQTVKETSAAPEEHEEPAKNNFVKQQPEEQKPENLGVKAEDATDKELAYNQIIPILSSEEVWKPEDGKHIQFNEAFQSLPTPVMACSTPSNLLPLPLPPSFSLQCAKKIQAHSVYIFSLFSTQVQSPYQYLSRDLCCLNYEDDKLKRNNTIL</sequence>
<feature type="compositionally biased region" description="Basic and acidic residues" evidence="2">
    <location>
        <begin position="2082"/>
        <end position="2094"/>
    </location>
</feature>
<keyword evidence="1" id="KW-0175">Coiled coil</keyword>
<comment type="caution">
    <text evidence="3">The sequence shown here is derived from an EMBL/GenBank/DDBJ whole genome shotgun (WGS) entry which is preliminary data.</text>
</comment>
<feature type="compositionally biased region" description="Basic and acidic residues" evidence="2">
    <location>
        <begin position="1914"/>
        <end position="1928"/>
    </location>
</feature>
<feature type="compositionally biased region" description="Basic and acidic residues" evidence="2">
    <location>
        <begin position="3731"/>
        <end position="3745"/>
    </location>
</feature>
<feature type="compositionally biased region" description="Basic and acidic residues" evidence="2">
    <location>
        <begin position="2222"/>
        <end position="2237"/>
    </location>
</feature>
<reference evidence="3" key="1">
    <citation type="submission" date="2021-01" db="EMBL/GenBank/DDBJ databases">
        <title>Adiantum capillus-veneris genome.</title>
        <authorList>
            <person name="Fang Y."/>
            <person name="Liao Q."/>
        </authorList>
    </citation>
    <scope>NUCLEOTIDE SEQUENCE</scope>
    <source>
        <strain evidence="3">H3</strain>
        <tissue evidence="3">Leaf</tissue>
    </source>
</reference>
<feature type="compositionally biased region" description="Basic and acidic residues" evidence="2">
    <location>
        <begin position="2546"/>
        <end position="2556"/>
    </location>
</feature>
<feature type="compositionally biased region" description="Basic and acidic residues" evidence="2">
    <location>
        <begin position="3257"/>
        <end position="3268"/>
    </location>
</feature>
<feature type="compositionally biased region" description="Basic and acidic residues" evidence="2">
    <location>
        <begin position="1945"/>
        <end position="1954"/>
    </location>
</feature>
<feature type="compositionally biased region" description="Basic and acidic residues" evidence="2">
    <location>
        <begin position="1895"/>
        <end position="1904"/>
    </location>
</feature>
<feature type="compositionally biased region" description="Basic and acidic residues" evidence="2">
    <location>
        <begin position="1845"/>
        <end position="1854"/>
    </location>
</feature>
<feature type="region of interest" description="Disordered" evidence="2">
    <location>
        <begin position="3712"/>
        <end position="3779"/>
    </location>
</feature>
<feature type="region of interest" description="Disordered" evidence="2">
    <location>
        <begin position="3400"/>
        <end position="3432"/>
    </location>
</feature>
<gene>
    <name evidence="3" type="ORF">GOP47_0018856</name>
</gene>
<feature type="compositionally biased region" description="Basic and acidic residues" evidence="2">
    <location>
        <begin position="3558"/>
        <end position="3588"/>
    </location>
</feature>
<evidence type="ECO:0000256" key="2">
    <source>
        <dbReference type="SAM" id="MobiDB-lite"/>
    </source>
</evidence>
<feature type="compositionally biased region" description="Basic and acidic residues" evidence="2">
    <location>
        <begin position="2378"/>
        <end position="2391"/>
    </location>
</feature>
<feature type="region of interest" description="Disordered" evidence="2">
    <location>
        <begin position="1766"/>
        <end position="2274"/>
    </location>
</feature>
<feature type="compositionally biased region" description="Basic and acidic residues" evidence="2">
    <location>
        <begin position="3043"/>
        <end position="3117"/>
    </location>
</feature>
<feature type="compositionally biased region" description="Basic and acidic residues" evidence="2">
    <location>
        <begin position="3893"/>
        <end position="3904"/>
    </location>
</feature>
<evidence type="ECO:0000313" key="3">
    <source>
        <dbReference type="EMBL" id="KAI5066232.1"/>
    </source>
</evidence>
<feature type="compositionally biased region" description="Low complexity" evidence="2">
    <location>
        <begin position="57"/>
        <end position="70"/>
    </location>
</feature>
<feature type="region of interest" description="Disordered" evidence="2">
    <location>
        <begin position="3832"/>
        <end position="3910"/>
    </location>
</feature>
<feature type="region of interest" description="Disordered" evidence="2">
    <location>
        <begin position="1472"/>
        <end position="1493"/>
    </location>
</feature>
<feature type="compositionally biased region" description="Polar residues" evidence="2">
    <location>
        <begin position="4270"/>
        <end position="4282"/>
    </location>
</feature>
<feature type="region of interest" description="Disordered" evidence="2">
    <location>
        <begin position="1278"/>
        <end position="1436"/>
    </location>
</feature>
<feature type="region of interest" description="Disordered" evidence="2">
    <location>
        <begin position="3795"/>
        <end position="3814"/>
    </location>
</feature>
<feature type="compositionally biased region" description="Basic and acidic residues" evidence="2">
    <location>
        <begin position="3636"/>
        <end position="3666"/>
    </location>
</feature>
<feature type="region of interest" description="Disordered" evidence="2">
    <location>
        <begin position="2295"/>
        <end position="2340"/>
    </location>
</feature>
<feature type="compositionally biased region" description="Polar residues" evidence="2">
    <location>
        <begin position="2102"/>
        <end position="2119"/>
    </location>
</feature>
<accession>A0A9D4ZA05</accession>
<feature type="compositionally biased region" description="Polar residues" evidence="2">
    <location>
        <begin position="4132"/>
        <end position="4148"/>
    </location>
</feature>
<feature type="compositionally biased region" description="Basic and acidic residues" evidence="2">
    <location>
        <begin position="2135"/>
        <end position="2148"/>
    </location>
</feature>
<feature type="compositionally biased region" description="Basic and acidic residues" evidence="2">
    <location>
        <begin position="3712"/>
        <end position="3723"/>
    </location>
</feature>
<feature type="compositionally biased region" description="Acidic residues" evidence="2">
    <location>
        <begin position="3624"/>
        <end position="3635"/>
    </location>
</feature>
<feature type="compositionally biased region" description="Polar residues" evidence="2">
    <location>
        <begin position="4014"/>
        <end position="4024"/>
    </location>
</feature>
<feature type="compositionally biased region" description="Basic and acidic residues" evidence="2">
    <location>
        <begin position="2512"/>
        <end position="2534"/>
    </location>
</feature>
<feature type="region of interest" description="Disordered" evidence="2">
    <location>
        <begin position="1113"/>
        <end position="1183"/>
    </location>
</feature>
<feature type="region of interest" description="Disordered" evidence="2">
    <location>
        <begin position="4445"/>
        <end position="4480"/>
    </location>
</feature>
<feature type="region of interest" description="Disordered" evidence="2">
    <location>
        <begin position="3530"/>
        <end position="3697"/>
    </location>
</feature>
<feature type="compositionally biased region" description="Basic and acidic residues" evidence="2">
    <location>
        <begin position="2254"/>
        <end position="2267"/>
    </location>
</feature>
<feature type="compositionally biased region" description="Basic and acidic residues" evidence="2">
    <location>
        <begin position="1298"/>
        <end position="1322"/>
    </location>
</feature>
<proteinExistence type="predicted"/>
<dbReference type="EMBL" id="JABFUD020000018">
    <property type="protein sequence ID" value="KAI5066232.1"/>
    <property type="molecule type" value="Genomic_DNA"/>
</dbReference>
<feature type="compositionally biased region" description="Basic and acidic residues" evidence="2">
    <location>
        <begin position="972"/>
        <end position="988"/>
    </location>
</feature>
<feature type="region of interest" description="Disordered" evidence="2">
    <location>
        <begin position="795"/>
        <end position="829"/>
    </location>
</feature>
<feature type="compositionally biased region" description="Basic and acidic residues" evidence="2">
    <location>
        <begin position="3337"/>
        <end position="3347"/>
    </location>
</feature>
<feature type="region of interest" description="Disordered" evidence="2">
    <location>
        <begin position="946"/>
        <end position="988"/>
    </location>
</feature>
<feature type="region of interest" description="Disordered" evidence="2">
    <location>
        <begin position="2503"/>
        <end position="2642"/>
    </location>
</feature>
<feature type="compositionally biased region" description="Acidic residues" evidence="2">
    <location>
        <begin position="2167"/>
        <end position="2176"/>
    </location>
</feature>
<feature type="compositionally biased region" description="Basic and acidic residues" evidence="2">
    <location>
        <begin position="946"/>
        <end position="958"/>
    </location>
</feature>
<feature type="compositionally biased region" description="Basic and acidic residues" evidence="2">
    <location>
        <begin position="3414"/>
        <end position="3428"/>
    </location>
</feature>
<feature type="compositionally biased region" description="Basic and acidic residues" evidence="2">
    <location>
        <begin position="1375"/>
        <end position="1391"/>
    </location>
</feature>
<feature type="compositionally biased region" description="Basic and acidic residues" evidence="2">
    <location>
        <begin position="2361"/>
        <end position="2371"/>
    </location>
</feature>
<feature type="region of interest" description="Disordered" evidence="2">
    <location>
        <begin position="3323"/>
        <end position="3372"/>
    </location>
</feature>
<feature type="compositionally biased region" description="Basic and acidic residues" evidence="2">
    <location>
        <begin position="1587"/>
        <end position="1612"/>
    </location>
</feature>
<feature type="compositionally biased region" description="Polar residues" evidence="2">
    <location>
        <begin position="2585"/>
        <end position="2598"/>
    </location>
</feature>
<feature type="compositionally biased region" description="Basic and acidic residues" evidence="2">
    <location>
        <begin position="1633"/>
        <end position="1648"/>
    </location>
</feature>
<feature type="compositionally biased region" description="Basic and acidic residues" evidence="2">
    <location>
        <begin position="2979"/>
        <end position="2997"/>
    </location>
</feature>
<feature type="compositionally biased region" description="Acidic residues" evidence="2">
    <location>
        <begin position="2935"/>
        <end position="2945"/>
    </location>
</feature>
<feature type="compositionally biased region" description="Basic and acidic residues" evidence="2">
    <location>
        <begin position="799"/>
        <end position="808"/>
    </location>
</feature>
<feature type="compositionally biased region" description="Acidic residues" evidence="2">
    <location>
        <begin position="2535"/>
        <end position="2544"/>
    </location>
</feature>
<feature type="region of interest" description="Disordered" evidence="2">
    <location>
        <begin position="1"/>
        <end position="105"/>
    </location>
</feature>
<feature type="compositionally biased region" description="Polar residues" evidence="2">
    <location>
        <begin position="1417"/>
        <end position="1433"/>
    </location>
</feature>
<feature type="region of interest" description="Disordered" evidence="2">
    <location>
        <begin position="2361"/>
        <end position="2444"/>
    </location>
</feature>
<feature type="region of interest" description="Disordered" evidence="2">
    <location>
        <begin position="4258"/>
        <end position="4287"/>
    </location>
</feature>
<feature type="compositionally biased region" description="Basic and acidic residues" evidence="2">
    <location>
        <begin position="2406"/>
        <end position="2427"/>
    </location>
</feature>
<feature type="compositionally biased region" description="Basic and acidic residues" evidence="2">
    <location>
        <begin position="3848"/>
        <end position="3862"/>
    </location>
</feature>
<feature type="compositionally biased region" description="Basic and acidic residues" evidence="2">
    <location>
        <begin position="2951"/>
        <end position="2969"/>
    </location>
</feature>
<feature type="compositionally biased region" description="Basic and acidic residues" evidence="2">
    <location>
        <begin position="1333"/>
        <end position="1367"/>
    </location>
</feature>
<feature type="compositionally biased region" description="Basic and acidic residues" evidence="2">
    <location>
        <begin position="4465"/>
        <end position="4480"/>
    </location>
</feature>
<feature type="compositionally biased region" description="Polar residues" evidence="2">
    <location>
        <begin position="3752"/>
        <end position="3769"/>
    </location>
</feature>
<feature type="region of interest" description="Disordered" evidence="2">
    <location>
        <begin position="346"/>
        <end position="378"/>
    </location>
</feature>
<feature type="region of interest" description="Disordered" evidence="2">
    <location>
        <begin position="2919"/>
        <end position="3143"/>
    </location>
</feature>
<feature type="compositionally biased region" description="Polar residues" evidence="2">
    <location>
        <begin position="3606"/>
        <end position="3619"/>
    </location>
</feature>
<feature type="compositionally biased region" description="Basic and acidic residues" evidence="2">
    <location>
        <begin position="3871"/>
        <end position="3881"/>
    </location>
</feature>
<evidence type="ECO:0000256" key="1">
    <source>
        <dbReference type="SAM" id="Coils"/>
    </source>
</evidence>
<feature type="region of interest" description="Disordered" evidence="2">
    <location>
        <begin position="2673"/>
        <end position="2695"/>
    </location>
</feature>
<feature type="compositionally biased region" description="Polar residues" evidence="2">
    <location>
        <begin position="4054"/>
        <end position="4065"/>
    </location>
</feature>
<feature type="region of interest" description="Disordered" evidence="2">
    <location>
        <begin position="3470"/>
        <end position="3491"/>
    </location>
</feature>
<feature type="compositionally biased region" description="Basic and acidic residues" evidence="2">
    <location>
        <begin position="3124"/>
        <end position="3138"/>
    </location>
</feature>
<feature type="compositionally biased region" description="Polar residues" evidence="2">
    <location>
        <begin position="2624"/>
        <end position="2641"/>
    </location>
</feature>
<feature type="region of interest" description="Disordered" evidence="2">
    <location>
        <begin position="3189"/>
        <end position="3225"/>
    </location>
</feature>
<feature type="compositionally biased region" description="Basic residues" evidence="2">
    <location>
        <begin position="10"/>
        <end position="21"/>
    </location>
</feature>
<feature type="compositionally biased region" description="Polar residues" evidence="2">
    <location>
        <begin position="3348"/>
        <end position="3359"/>
    </location>
</feature>
<feature type="compositionally biased region" description="Acidic residues" evidence="2">
    <location>
        <begin position="3023"/>
        <end position="3042"/>
    </location>
</feature>
<feature type="region of interest" description="Disordered" evidence="2">
    <location>
        <begin position="1512"/>
        <end position="1687"/>
    </location>
</feature>
<feature type="compositionally biased region" description="Basic residues" evidence="2">
    <location>
        <begin position="31"/>
        <end position="47"/>
    </location>
</feature>
<dbReference type="Proteomes" id="UP000886520">
    <property type="component" value="Chromosome 18"/>
</dbReference>
<feature type="compositionally biased region" description="Basic and acidic residues" evidence="2">
    <location>
        <begin position="4041"/>
        <end position="4053"/>
    </location>
</feature>
<feature type="compositionally biased region" description="Basic and acidic residues" evidence="2">
    <location>
        <begin position="2599"/>
        <end position="2608"/>
    </location>
</feature>
<feature type="compositionally biased region" description="Polar residues" evidence="2">
    <location>
        <begin position="4225"/>
        <end position="4237"/>
    </location>
</feature>
<feature type="region of interest" description="Disordered" evidence="2">
    <location>
        <begin position="3239"/>
        <end position="3311"/>
    </location>
</feature>
<organism evidence="3 4">
    <name type="scientific">Adiantum capillus-veneris</name>
    <name type="common">Maidenhair fern</name>
    <dbReference type="NCBI Taxonomy" id="13818"/>
    <lineage>
        <taxon>Eukaryota</taxon>
        <taxon>Viridiplantae</taxon>
        <taxon>Streptophyta</taxon>
        <taxon>Embryophyta</taxon>
        <taxon>Tracheophyta</taxon>
        <taxon>Polypodiopsida</taxon>
        <taxon>Polypodiidae</taxon>
        <taxon>Polypodiales</taxon>
        <taxon>Pteridineae</taxon>
        <taxon>Pteridaceae</taxon>
        <taxon>Vittarioideae</taxon>
        <taxon>Adiantum</taxon>
    </lineage>
</organism>
<name>A0A9D4ZA05_ADICA</name>
<feature type="region of interest" description="Disordered" evidence="2">
    <location>
        <begin position="2879"/>
        <end position="2904"/>
    </location>
</feature>
<protein>
    <submittedName>
        <fullName evidence="3">Uncharacterized protein</fullName>
    </submittedName>
</protein>
<feature type="compositionally biased region" description="Basic and acidic residues" evidence="2">
    <location>
        <begin position="1526"/>
        <end position="1578"/>
    </location>
</feature>
<feature type="compositionally biased region" description="Basic and acidic residues" evidence="2">
    <location>
        <begin position="1135"/>
        <end position="1164"/>
    </location>
</feature>
<feature type="compositionally biased region" description="Basic and acidic residues" evidence="2">
    <location>
        <begin position="3678"/>
        <end position="3697"/>
    </location>
</feature>
<feature type="compositionally biased region" description="Basic and acidic residues" evidence="2">
    <location>
        <begin position="2045"/>
        <end position="2054"/>
    </location>
</feature>
<dbReference type="OrthoDB" id="2001850at2759"/>
<feature type="compositionally biased region" description="Acidic residues" evidence="2">
    <location>
        <begin position="1323"/>
        <end position="1332"/>
    </location>
</feature>
<feature type="compositionally biased region" description="Acidic residues" evidence="2">
    <location>
        <begin position="3795"/>
        <end position="3804"/>
    </location>
</feature>
<feature type="region of interest" description="Disordered" evidence="2">
    <location>
        <begin position="4014"/>
        <end position="4148"/>
    </location>
</feature>
<evidence type="ECO:0000313" key="4">
    <source>
        <dbReference type="Proteomes" id="UP000886520"/>
    </source>
</evidence>
<feature type="coiled-coil region" evidence="1">
    <location>
        <begin position="402"/>
        <end position="429"/>
    </location>
</feature>
<keyword evidence="4" id="KW-1185">Reference proteome</keyword>
<feature type="region of interest" description="Disordered" evidence="2">
    <location>
        <begin position="4189"/>
        <end position="4244"/>
    </location>
</feature>